<proteinExistence type="predicted"/>
<evidence type="ECO:0000313" key="3">
    <source>
        <dbReference type="Proteomes" id="UP000677413"/>
    </source>
</evidence>
<dbReference type="Proteomes" id="UP000677413">
    <property type="component" value="Unassembled WGS sequence"/>
</dbReference>
<organism evidence="2 3">
    <name type="scientific">Streptomyces liliiviolaceus</name>
    <dbReference type="NCBI Taxonomy" id="2823109"/>
    <lineage>
        <taxon>Bacteria</taxon>
        <taxon>Bacillati</taxon>
        <taxon>Actinomycetota</taxon>
        <taxon>Actinomycetes</taxon>
        <taxon>Kitasatosporales</taxon>
        <taxon>Streptomycetaceae</taxon>
        <taxon>Streptomyces</taxon>
    </lineage>
</organism>
<keyword evidence="3" id="KW-1185">Reference proteome</keyword>
<evidence type="ECO:0000256" key="1">
    <source>
        <dbReference type="SAM" id="SignalP"/>
    </source>
</evidence>
<evidence type="ECO:0008006" key="4">
    <source>
        <dbReference type="Google" id="ProtNLM"/>
    </source>
</evidence>
<name>A0A940XNA8_9ACTN</name>
<feature type="signal peptide" evidence="1">
    <location>
        <begin position="1"/>
        <end position="20"/>
    </location>
</feature>
<reference evidence="2 3" key="1">
    <citation type="submission" date="2021-04" db="EMBL/GenBank/DDBJ databases">
        <authorList>
            <person name="Tang X."/>
            <person name="Zhou X."/>
            <person name="Chen X."/>
            <person name="Cernava T."/>
            <person name="Zhang C."/>
        </authorList>
    </citation>
    <scope>NUCLEOTIDE SEQUENCE [LARGE SCALE GENOMIC DNA]</scope>
    <source>
        <strain evidence="2 3">BH-SS-21</strain>
    </source>
</reference>
<dbReference type="EMBL" id="JAGPYQ010000001">
    <property type="protein sequence ID" value="MBQ0847397.1"/>
    <property type="molecule type" value="Genomic_DNA"/>
</dbReference>
<comment type="caution">
    <text evidence="2">The sequence shown here is derived from an EMBL/GenBank/DDBJ whole genome shotgun (WGS) entry which is preliminary data.</text>
</comment>
<dbReference type="RefSeq" id="WP_210881105.1">
    <property type="nucleotide sequence ID" value="NZ_JAGPYQ010000001.1"/>
</dbReference>
<accession>A0A940XNA8</accession>
<sequence length="295" mass="30515">MRIRATVAAVTGALALSAFAVPVAQADDSSYRETAAAAFDAAHSGASKAQRSKAAAAVDGDLDASFSNFKIASVHKVGTTNQVSTKVTYKLTHGADVDLGSLDFATGPYIYKGSFATPDNVIFGFDAATCTETSATVANCTGYVDILPAEGELLNSDAGSWKGGALLLNYNTGSYADQGDLGTTKVLRNSRLTVNASPEPVKKGKTITVTGALTRANWETNKYAGYTQQSVKLQFKKKGSSTYTNVKTVKSGSGSSAGKLKTTVTASVDGTFRYAFAGTSTTPAVNSAGDFVDVK</sequence>
<protein>
    <recommendedName>
        <fullName evidence="4">Lipoprotein</fullName>
    </recommendedName>
</protein>
<keyword evidence="1" id="KW-0732">Signal</keyword>
<feature type="chain" id="PRO_5039521676" description="Lipoprotein" evidence="1">
    <location>
        <begin position="21"/>
        <end position="295"/>
    </location>
</feature>
<evidence type="ECO:0000313" key="2">
    <source>
        <dbReference type="EMBL" id="MBQ0847397.1"/>
    </source>
</evidence>
<dbReference type="AlphaFoldDB" id="A0A940XNA8"/>
<gene>
    <name evidence="2" type="ORF">J8N05_04045</name>
</gene>